<dbReference type="SUPFAM" id="SSF51735">
    <property type="entry name" value="NAD(P)-binding Rossmann-fold domains"/>
    <property type="match status" value="1"/>
</dbReference>
<evidence type="ECO:0000313" key="2">
    <source>
        <dbReference type="EMBL" id="REF84651.1"/>
    </source>
</evidence>
<name>A0A3D9YS08_9HYPH</name>
<dbReference type="InterPro" id="IPR036291">
    <property type="entry name" value="NAD(P)-bd_dom_sf"/>
</dbReference>
<accession>A0A3D9YS08</accession>
<dbReference type="Proteomes" id="UP000256900">
    <property type="component" value="Unassembled WGS sequence"/>
</dbReference>
<dbReference type="RefSeq" id="WP_115837274.1">
    <property type="nucleotide sequence ID" value="NZ_CP025086.1"/>
</dbReference>
<dbReference type="EMBL" id="QUMO01000004">
    <property type="protein sequence ID" value="REF84651.1"/>
    <property type="molecule type" value="Genomic_DNA"/>
</dbReference>
<dbReference type="InterPro" id="IPR050177">
    <property type="entry name" value="Lipid_A_modif_metabolic_enz"/>
</dbReference>
<reference evidence="2 3" key="1">
    <citation type="submission" date="2018-08" db="EMBL/GenBank/DDBJ databases">
        <title>Genomic Encyclopedia of Type Strains, Phase IV (KMG-IV): sequencing the most valuable type-strain genomes for metagenomic binning, comparative biology and taxonomic classification.</title>
        <authorList>
            <person name="Goeker M."/>
        </authorList>
    </citation>
    <scope>NUCLEOTIDE SEQUENCE [LARGE SCALE GENOMIC DNA]</scope>
    <source>
        <strain evidence="2 3">BW863</strain>
    </source>
</reference>
<feature type="domain" description="NAD-dependent epimerase/dehydratase" evidence="1">
    <location>
        <begin position="4"/>
        <end position="217"/>
    </location>
</feature>
<dbReference type="Pfam" id="PF01370">
    <property type="entry name" value="Epimerase"/>
    <property type="match status" value="1"/>
</dbReference>
<organism evidence="2 3">
    <name type="scientific">Methylovirgula ligni</name>
    <dbReference type="NCBI Taxonomy" id="569860"/>
    <lineage>
        <taxon>Bacteria</taxon>
        <taxon>Pseudomonadati</taxon>
        <taxon>Pseudomonadota</taxon>
        <taxon>Alphaproteobacteria</taxon>
        <taxon>Hyphomicrobiales</taxon>
        <taxon>Beijerinckiaceae</taxon>
        <taxon>Methylovirgula</taxon>
    </lineage>
</organism>
<evidence type="ECO:0000313" key="3">
    <source>
        <dbReference type="Proteomes" id="UP000256900"/>
    </source>
</evidence>
<gene>
    <name evidence="2" type="ORF">DES32_2761</name>
</gene>
<protein>
    <submittedName>
        <fullName evidence="2">Nucleoside-diphosphate-sugar epimerase</fullName>
    </submittedName>
</protein>
<dbReference type="PANTHER" id="PTHR43245">
    <property type="entry name" value="BIFUNCTIONAL POLYMYXIN RESISTANCE PROTEIN ARNA"/>
    <property type="match status" value="1"/>
</dbReference>
<sequence length="345" mass="37948">MALVFVTGGSGFLGTLLVNDLLAAGHSVTNIDLVPSELKHPRLRSVVGDIRNRALLDSLLRDTQHEVVLHCAALLAHGRISPQELWSANVDGTRTLAAAVAAAKIPQVIFTSSNCLWSTGFSLPVKEDEPPAPAEIYGSSKLAGEEILQSHRADFATTIIRCPTIIDEGRLGLLAILFEFIAEGRRVWLVGDGSNRYQFIYARDLIDAMKLAWRAGRNSLFGIGSDNVASLRQCYEHVITAAQSRARVASLPKGPTLLAMRAAYGLRLSPLGPYQYRMIASSFEFDTSRIKAELGWRPTLANHDMLLVAYRYYAANRVEIQNRQDVSAHRKPADMGAIRVLKWLS</sequence>
<evidence type="ECO:0000259" key="1">
    <source>
        <dbReference type="Pfam" id="PF01370"/>
    </source>
</evidence>
<dbReference type="InterPro" id="IPR001509">
    <property type="entry name" value="Epimerase_deHydtase"/>
</dbReference>
<dbReference type="Gene3D" id="3.40.50.720">
    <property type="entry name" value="NAD(P)-binding Rossmann-like Domain"/>
    <property type="match status" value="1"/>
</dbReference>
<comment type="caution">
    <text evidence="2">The sequence shown here is derived from an EMBL/GenBank/DDBJ whole genome shotgun (WGS) entry which is preliminary data.</text>
</comment>
<dbReference type="OrthoDB" id="9801785at2"/>
<keyword evidence="3" id="KW-1185">Reference proteome</keyword>
<dbReference type="AlphaFoldDB" id="A0A3D9YS08"/>
<proteinExistence type="predicted"/>